<keyword evidence="2 5" id="KW-0812">Transmembrane</keyword>
<proteinExistence type="predicted"/>
<feature type="transmembrane region" description="Helical" evidence="5">
    <location>
        <begin position="45"/>
        <end position="64"/>
    </location>
</feature>
<accession>A0AAJ6BNL8</accession>
<dbReference type="GO" id="GO:0016491">
    <property type="term" value="F:oxidoreductase activity"/>
    <property type="evidence" value="ECO:0007669"/>
    <property type="project" value="InterPro"/>
</dbReference>
<evidence type="ECO:0000256" key="3">
    <source>
        <dbReference type="ARBA" id="ARBA00022989"/>
    </source>
</evidence>
<evidence type="ECO:0000256" key="4">
    <source>
        <dbReference type="ARBA" id="ARBA00023136"/>
    </source>
</evidence>
<organism evidence="7 8">
    <name type="scientific">Candidatus Andeanibacterium colombiense</name>
    <dbReference type="NCBI Taxonomy" id="3121345"/>
    <lineage>
        <taxon>Bacteria</taxon>
        <taxon>Pseudomonadati</taxon>
        <taxon>Pseudomonadota</taxon>
        <taxon>Alphaproteobacteria</taxon>
        <taxon>Sphingomonadales</taxon>
        <taxon>Sphingomonadaceae</taxon>
        <taxon>Candidatus Andeanibacterium</taxon>
    </lineage>
</organism>
<dbReference type="KEGG" id="acob:P0Y56_13935"/>
<feature type="transmembrane region" description="Helical" evidence="5">
    <location>
        <begin position="149"/>
        <end position="169"/>
    </location>
</feature>
<evidence type="ECO:0000313" key="7">
    <source>
        <dbReference type="EMBL" id="WEK46106.1"/>
    </source>
</evidence>
<keyword evidence="4 5" id="KW-0472">Membrane</keyword>
<evidence type="ECO:0000256" key="2">
    <source>
        <dbReference type="ARBA" id="ARBA00022692"/>
    </source>
</evidence>
<dbReference type="PANTHER" id="PTHR11863">
    <property type="entry name" value="STEROL DESATURASE"/>
    <property type="match status" value="1"/>
</dbReference>
<reference evidence="7" key="1">
    <citation type="submission" date="2023-03" db="EMBL/GenBank/DDBJ databases">
        <title>Andean soil-derived lignocellulolytic bacterial consortium as a source of novel taxa and putative plastic-active enzymes.</title>
        <authorList>
            <person name="Diaz-Garcia L."/>
            <person name="Chuvochina M."/>
            <person name="Feuerriegel G."/>
            <person name="Bunk B."/>
            <person name="Sproer C."/>
            <person name="Streit W.R."/>
            <person name="Rodriguez L.M."/>
            <person name="Overmann J."/>
            <person name="Jimenez D.J."/>
        </authorList>
    </citation>
    <scope>NUCLEOTIDE SEQUENCE</scope>
    <source>
        <strain evidence="7">MAG 26</strain>
    </source>
</reference>
<feature type="transmembrane region" description="Helical" evidence="5">
    <location>
        <begin position="110"/>
        <end position="129"/>
    </location>
</feature>
<protein>
    <submittedName>
        <fullName evidence="7">Sterol desaturase family protein</fullName>
    </submittedName>
</protein>
<dbReference type="GO" id="GO:0008610">
    <property type="term" value="P:lipid biosynthetic process"/>
    <property type="evidence" value="ECO:0007669"/>
    <property type="project" value="InterPro"/>
</dbReference>
<feature type="transmembrane region" description="Helical" evidence="5">
    <location>
        <begin position="70"/>
        <end position="89"/>
    </location>
</feature>
<dbReference type="GO" id="GO:0016020">
    <property type="term" value="C:membrane"/>
    <property type="evidence" value="ECO:0007669"/>
    <property type="project" value="UniProtKB-SubCell"/>
</dbReference>
<evidence type="ECO:0000256" key="1">
    <source>
        <dbReference type="ARBA" id="ARBA00004370"/>
    </source>
</evidence>
<dbReference type="EMBL" id="CP119316">
    <property type="protein sequence ID" value="WEK46106.1"/>
    <property type="molecule type" value="Genomic_DNA"/>
</dbReference>
<gene>
    <name evidence="7" type="ORF">P0Y56_13935</name>
</gene>
<dbReference type="GO" id="GO:0005506">
    <property type="term" value="F:iron ion binding"/>
    <property type="evidence" value="ECO:0007669"/>
    <property type="project" value="InterPro"/>
</dbReference>
<evidence type="ECO:0000256" key="5">
    <source>
        <dbReference type="SAM" id="Phobius"/>
    </source>
</evidence>
<dbReference type="Pfam" id="PF04116">
    <property type="entry name" value="FA_hydroxylase"/>
    <property type="match status" value="1"/>
</dbReference>
<sequence length="324" mass="36769">MDSYEQAYDASVASGGQPAAASLDAEPALAGPAAVRQAGPVKRTIFKYLQPAILLAILAFWTLAPASVTHNGWVGALAGTGIMVFIMALEWVNERHAHWRLTVREFLEGAFYIVANRYLFGAVSAVLLYDPLKAFVMSYGLTTGVTTGFPLSVQVLMLISMHEFVQYWFHRMLHNHPWLWEVHVPHHYITQLNTMNAAVGNWLEIMFLGLTLGIFFEMPREALLCAGNIGGAVAYFAHSNIRFDPPRWYSFFFTTIEHHSLHHSLNYDDTRYNYANELIIYDRIFGTFREGEAIHVGQDEQRRLSIWEQSIWPFLPAKMKAKKA</sequence>
<dbReference type="InterPro" id="IPR050307">
    <property type="entry name" value="Sterol_Desaturase_Related"/>
</dbReference>
<dbReference type="AlphaFoldDB" id="A0AAJ6BNL8"/>
<feature type="domain" description="Fatty acid hydroxylase" evidence="6">
    <location>
        <begin position="156"/>
        <end position="287"/>
    </location>
</feature>
<dbReference type="Proteomes" id="UP001218362">
    <property type="component" value="Chromosome"/>
</dbReference>
<name>A0AAJ6BNL8_9SPHN</name>
<comment type="subcellular location">
    <subcellularLocation>
        <location evidence="1">Membrane</location>
    </subcellularLocation>
</comment>
<keyword evidence="3 5" id="KW-1133">Transmembrane helix</keyword>
<evidence type="ECO:0000313" key="8">
    <source>
        <dbReference type="Proteomes" id="UP001218362"/>
    </source>
</evidence>
<dbReference type="InterPro" id="IPR006694">
    <property type="entry name" value="Fatty_acid_hydroxylase"/>
</dbReference>
<evidence type="ECO:0000259" key="6">
    <source>
        <dbReference type="Pfam" id="PF04116"/>
    </source>
</evidence>